<protein>
    <submittedName>
        <fullName evidence="1">Uncharacterized protein</fullName>
    </submittedName>
</protein>
<reference evidence="1 2" key="1">
    <citation type="submission" date="2019-06" db="EMBL/GenBank/DDBJ databases">
        <title>Sequencing the genomes of 1000 actinobacteria strains.</title>
        <authorList>
            <person name="Klenk H.-P."/>
        </authorList>
    </citation>
    <scope>NUCLEOTIDE SEQUENCE [LARGE SCALE GENOMIC DNA]</scope>
    <source>
        <strain evidence="1 2">DSM 18082</strain>
    </source>
</reference>
<name>A0A542ZIX6_9MICO</name>
<proteinExistence type="predicted"/>
<dbReference type="OrthoDB" id="3211725at2"/>
<evidence type="ECO:0000313" key="2">
    <source>
        <dbReference type="Proteomes" id="UP000319514"/>
    </source>
</evidence>
<dbReference type="RefSeq" id="WP_141788181.1">
    <property type="nucleotide sequence ID" value="NZ_BAAAKX010000021.1"/>
</dbReference>
<comment type="caution">
    <text evidence="1">The sequence shown here is derived from an EMBL/GenBank/DDBJ whole genome shotgun (WGS) entry which is preliminary data.</text>
</comment>
<dbReference type="Proteomes" id="UP000319514">
    <property type="component" value="Unassembled WGS sequence"/>
</dbReference>
<organism evidence="1 2">
    <name type="scientific">Oryzihumus leptocrescens</name>
    <dbReference type="NCBI Taxonomy" id="297536"/>
    <lineage>
        <taxon>Bacteria</taxon>
        <taxon>Bacillati</taxon>
        <taxon>Actinomycetota</taxon>
        <taxon>Actinomycetes</taxon>
        <taxon>Micrococcales</taxon>
        <taxon>Intrasporangiaceae</taxon>
        <taxon>Oryzihumus</taxon>
    </lineage>
</organism>
<keyword evidence="2" id="KW-1185">Reference proteome</keyword>
<evidence type="ECO:0000313" key="1">
    <source>
        <dbReference type="EMBL" id="TQL60259.1"/>
    </source>
</evidence>
<gene>
    <name evidence="1" type="ORF">FB474_1642</name>
</gene>
<accession>A0A542ZIX6</accession>
<dbReference type="EMBL" id="VFOQ01000001">
    <property type="protein sequence ID" value="TQL60259.1"/>
    <property type="molecule type" value="Genomic_DNA"/>
</dbReference>
<dbReference type="AlphaFoldDB" id="A0A542ZIX6"/>
<sequence length="225" mass="24079">MTQTPSLESLVRTRESLHQVAEHVLAAARKRETGHFTLRTSPGGFCTPPLDDGRVIAVDHTDLTVTDADGVHRAPLTTVRAAADLVGIAAGFPTTHGWATPLEPDALLTVDPAAADTLADWFALGQQALEALVAELAYEHPSEPSLFPEHFDLGMTAGEVNYGVSPGDAGIAEPYVYVGPFAGPPGQDEYWNAPFGAYRTRARVTTSDDALAFFRDGRRRLRTGA</sequence>